<evidence type="ECO:0000313" key="2">
    <source>
        <dbReference type="Proteomes" id="UP000250043"/>
    </source>
</evidence>
<accession>A0A8E2J5P8</accession>
<sequence length="99" mass="10943">VTASLNTIVKNFIWKGARVPPINKETLCADTAQGGLKLLDILTRNQAIQLTWVRSYLTLGNARPTWAYVADELIAKHVSSAGGKIQSLAQMNCFLQTWQ</sequence>
<dbReference type="Proteomes" id="UP000250043">
    <property type="component" value="Unassembled WGS sequence"/>
</dbReference>
<evidence type="ECO:0000313" key="1">
    <source>
        <dbReference type="EMBL" id="OCH95327.1"/>
    </source>
</evidence>
<proteinExistence type="predicted"/>
<dbReference type="AlphaFoldDB" id="A0A8E2J5P8"/>
<dbReference type="OrthoDB" id="2205812at2759"/>
<keyword evidence="2" id="KW-1185">Reference proteome</keyword>
<feature type="non-terminal residue" evidence="1">
    <location>
        <position position="99"/>
    </location>
</feature>
<reference evidence="1 2" key="1">
    <citation type="submission" date="2016-07" db="EMBL/GenBank/DDBJ databases">
        <title>Draft genome of the white-rot fungus Obba rivulosa 3A-2.</title>
        <authorList>
            <consortium name="DOE Joint Genome Institute"/>
            <person name="Miettinen O."/>
            <person name="Riley R."/>
            <person name="Acob R."/>
            <person name="Barry K."/>
            <person name="Cullen D."/>
            <person name="De Vries R."/>
            <person name="Hainaut M."/>
            <person name="Hatakka A."/>
            <person name="Henrissat B."/>
            <person name="Hilden K."/>
            <person name="Kuo R."/>
            <person name="Labutti K."/>
            <person name="Lipzen A."/>
            <person name="Makela M.R."/>
            <person name="Sandor L."/>
            <person name="Spatafora J.W."/>
            <person name="Grigoriev I.V."/>
            <person name="Hibbett D.S."/>
        </authorList>
    </citation>
    <scope>NUCLEOTIDE SEQUENCE [LARGE SCALE GENOMIC DNA]</scope>
    <source>
        <strain evidence="1 2">3A-2</strain>
    </source>
</reference>
<gene>
    <name evidence="1" type="ORF">OBBRIDRAFT_699685</name>
</gene>
<name>A0A8E2J5P8_9APHY</name>
<organism evidence="1 2">
    <name type="scientific">Obba rivulosa</name>
    <dbReference type="NCBI Taxonomy" id="1052685"/>
    <lineage>
        <taxon>Eukaryota</taxon>
        <taxon>Fungi</taxon>
        <taxon>Dikarya</taxon>
        <taxon>Basidiomycota</taxon>
        <taxon>Agaricomycotina</taxon>
        <taxon>Agaricomycetes</taxon>
        <taxon>Polyporales</taxon>
        <taxon>Gelatoporiaceae</taxon>
        <taxon>Obba</taxon>
    </lineage>
</organism>
<protein>
    <submittedName>
        <fullName evidence="1">Uncharacterized protein</fullName>
    </submittedName>
</protein>
<feature type="non-terminal residue" evidence="1">
    <location>
        <position position="1"/>
    </location>
</feature>
<dbReference type="EMBL" id="KV722337">
    <property type="protein sequence ID" value="OCH95327.1"/>
    <property type="molecule type" value="Genomic_DNA"/>
</dbReference>